<proteinExistence type="inferred from homology"/>
<dbReference type="InterPro" id="IPR001753">
    <property type="entry name" value="Enoyl-CoA_hydra/iso"/>
</dbReference>
<dbReference type="CDD" id="cd06558">
    <property type="entry name" value="crotonase-like"/>
    <property type="match status" value="1"/>
</dbReference>
<comment type="caution">
    <text evidence="4">The sequence shown here is derived from an EMBL/GenBank/DDBJ whole genome shotgun (WGS) entry which is preliminary data.</text>
</comment>
<feature type="region of interest" description="Disordered" evidence="3">
    <location>
        <begin position="1"/>
        <end position="36"/>
    </location>
</feature>
<organism evidence="4 5">
    <name type="scientific">Nocardiopsis coralli</name>
    <dbReference type="NCBI Taxonomy" id="2772213"/>
    <lineage>
        <taxon>Bacteria</taxon>
        <taxon>Bacillati</taxon>
        <taxon>Actinomycetota</taxon>
        <taxon>Actinomycetes</taxon>
        <taxon>Streptosporangiales</taxon>
        <taxon>Nocardiopsidaceae</taxon>
        <taxon>Nocardiopsis</taxon>
    </lineage>
</organism>
<keyword evidence="5" id="KW-1185">Reference proteome</keyword>
<dbReference type="Pfam" id="PF00378">
    <property type="entry name" value="ECH_1"/>
    <property type="match status" value="1"/>
</dbReference>
<evidence type="ECO:0000256" key="2">
    <source>
        <dbReference type="RuleBase" id="RU003707"/>
    </source>
</evidence>
<gene>
    <name evidence="4" type="ORF">IDM40_10930</name>
</gene>
<name>A0ABR9P5T7_9ACTN</name>
<comment type="similarity">
    <text evidence="1 2">Belongs to the enoyl-CoA hydratase/isomerase family.</text>
</comment>
<dbReference type="PANTHER" id="PTHR11941">
    <property type="entry name" value="ENOYL-COA HYDRATASE-RELATED"/>
    <property type="match status" value="1"/>
</dbReference>
<dbReference type="InterPro" id="IPR029045">
    <property type="entry name" value="ClpP/crotonase-like_dom_sf"/>
</dbReference>
<sequence>MTAELDHGADTAVNPGSDAGTGTGGATDGTGSGARSAHVEVLRDGGTAHVVIGDGRRRNALTSQGWTAIRDAFVGLAQDPDVRAVVVRGAGDTFCAGSDLTEWAGVDEAHVEDSFARMESAFRAVEACPVPVIAQVSGVAAGAGCQLALACDLRVVTGSARVGMPIARLGIRTSPSFAARMSTLAGPSVTRDLLYTGRLLHGADAVSAGLADRCVAEDELSATVGDMAASIARQPAEAVRAAKSAVETALAPVRTATLHNTGPAVAFDRFSGAVADFVR</sequence>
<evidence type="ECO:0000313" key="5">
    <source>
        <dbReference type="Proteomes" id="UP000806528"/>
    </source>
</evidence>
<dbReference type="InterPro" id="IPR018376">
    <property type="entry name" value="Enoyl-CoA_hyd/isom_CS"/>
</dbReference>
<evidence type="ECO:0000256" key="3">
    <source>
        <dbReference type="SAM" id="MobiDB-lite"/>
    </source>
</evidence>
<dbReference type="EMBL" id="JADBGI010000008">
    <property type="protein sequence ID" value="MBE2999213.1"/>
    <property type="molecule type" value="Genomic_DNA"/>
</dbReference>
<dbReference type="PROSITE" id="PS00166">
    <property type="entry name" value="ENOYL_COA_HYDRATASE"/>
    <property type="match status" value="1"/>
</dbReference>
<accession>A0ABR9P5T7</accession>
<dbReference type="Proteomes" id="UP000806528">
    <property type="component" value="Unassembled WGS sequence"/>
</dbReference>
<dbReference type="Gene3D" id="3.90.226.10">
    <property type="entry name" value="2-enoyl-CoA Hydratase, Chain A, domain 1"/>
    <property type="match status" value="1"/>
</dbReference>
<dbReference type="PANTHER" id="PTHR11941:SF54">
    <property type="entry name" value="ENOYL-COA HYDRATASE, MITOCHONDRIAL"/>
    <property type="match status" value="1"/>
</dbReference>
<dbReference type="RefSeq" id="WP_193121842.1">
    <property type="nucleotide sequence ID" value="NZ_JADBGI010000008.1"/>
</dbReference>
<dbReference type="SUPFAM" id="SSF52096">
    <property type="entry name" value="ClpP/crotonase"/>
    <property type="match status" value="1"/>
</dbReference>
<reference evidence="4 5" key="1">
    <citation type="submission" date="2020-09" db="EMBL/GenBank/DDBJ databases">
        <title>Diversity and distribution of actinomycetes associated with coral in the coast of Hainan.</title>
        <authorList>
            <person name="Li F."/>
        </authorList>
    </citation>
    <scope>NUCLEOTIDE SEQUENCE [LARGE SCALE GENOMIC DNA]</scope>
    <source>
        <strain evidence="4 5">HNM0947</strain>
    </source>
</reference>
<protein>
    <submittedName>
        <fullName evidence="4">Enoyl-CoA hydratase/isomerase family protein</fullName>
    </submittedName>
</protein>
<evidence type="ECO:0000313" key="4">
    <source>
        <dbReference type="EMBL" id="MBE2999213.1"/>
    </source>
</evidence>
<feature type="compositionally biased region" description="Gly residues" evidence="3">
    <location>
        <begin position="19"/>
        <end position="32"/>
    </location>
</feature>
<evidence type="ECO:0000256" key="1">
    <source>
        <dbReference type="ARBA" id="ARBA00005254"/>
    </source>
</evidence>